<sequence length="634" mass="67705">MPPKGGSGRPSLVAPSQSHRDHFSIASFFDAATAPRGGGAYRLDSSSSLSPYASASPRGSHGSTSNSAGQHQHQQQQQLHWANADHSSAHLRGGAVSFSYTGVSSPVTNDVSGTLQEVRSRIVGELDEAQQGGREAAGKLHVHRQRALKVAFGEEAAASKTSPLRAAQGSGRSSASAGATGGNSPATARASPHNDKAEGEEEELMVSSVEFSLLCPYSRLPILHPVRSRDCNHLQCCDLESWIVMLDKCRSMRDPVGPCPVCERRVTASSLEVDLWMKNVIDQMPSGTHMVVLEPDGSFRNGDVTREKRKEQMMMVVDATQGDYENYFGDVTDEESDDVVVQANPPSSSSSSATISAVLAAAGTRRPRSLPPGPTSDRAASDGGQSPAVRVKREQAASIAAAAGEAGASPPPSPSAQDDGGVVVVHFVEGQHDGRQALPSQIRLWVPHCTQCGASRVKAEDGSVEGCPQCGQNEKEKWNLVRRFETSPAVSMELMTDGTLVLHGVDLIAPYLYRAGFHRSLFDAMEYASVAERQRHTYRPLPGVWATSYPLSRFEIDFLEACCGRIAQGTNLDEIETLTVPSLFRIPRRRRPGAPSGYSQSQQSSRSGAAPSSTGRHPGYAGGVLTQDGSRRTP</sequence>
<dbReference type="AlphaFoldDB" id="A0A0N1J5A9"/>
<dbReference type="GO" id="GO:0016925">
    <property type="term" value="P:protein sumoylation"/>
    <property type="evidence" value="ECO:0007669"/>
    <property type="project" value="TreeGrafter"/>
</dbReference>
<dbReference type="Pfam" id="PF02891">
    <property type="entry name" value="zf-MIZ"/>
    <property type="match status" value="1"/>
</dbReference>
<dbReference type="EMBL" id="LGTL01000002">
    <property type="protein sequence ID" value="KPA84941.1"/>
    <property type="molecule type" value="Genomic_DNA"/>
</dbReference>
<dbReference type="PROSITE" id="PS51044">
    <property type="entry name" value="ZF_SP_RING"/>
    <property type="match status" value="1"/>
</dbReference>
<keyword evidence="2 4" id="KW-0863">Zinc-finger</keyword>
<feature type="region of interest" description="Disordered" evidence="5">
    <location>
        <begin position="36"/>
        <end position="82"/>
    </location>
</feature>
<feature type="region of interest" description="Disordered" evidence="5">
    <location>
        <begin position="363"/>
        <end position="420"/>
    </location>
</feature>
<evidence type="ECO:0000313" key="7">
    <source>
        <dbReference type="EMBL" id="KPA84941.1"/>
    </source>
</evidence>
<dbReference type="OMA" id="CNHLQCC"/>
<dbReference type="InterPro" id="IPR013083">
    <property type="entry name" value="Znf_RING/FYVE/PHD"/>
</dbReference>
<keyword evidence="1" id="KW-0479">Metal-binding</keyword>
<reference evidence="7 8" key="1">
    <citation type="submission" date="2015-07" db="EMBL/GenBank/DDBJ databases">
        <title>High-quality genome of monoxenous trypanosomatid Leptomonas pyrrhocoris.</title>
        <authorList>
            <person name="Flegontov P."/>
            <person name="Butenko A."/>
            <person name="Firsov S."/>
            <person name="Vlcek C."/>
            <person name="Logacheva M.D."/>
            <person name="Field M."/>
            <person name="Filatov D."/>
            <person name="Flegontova O."/>
            <person name="Gerasimov E."/>
            <person name="Jackson A.P."/>
            <person name="Kelly S."/>
            <person name="Opperdoes F."/>
            <person name="O'Reilly A."/>
            <person name="Votypka J."/>
            <person name="Yurchenko V."/>
            <person name="Lukes J."/>
        </authorList>
    </citation>
    <scope>NUCLEOTIDE SEQUENCE [LARGE SCALE GENOMIC DNA]</scope>
    <source>
        <strain evidence="7">H10</strain>
    </source>
</reference>
<feature type="compositionally biased region" description="Low complexity" evidence="5">
    <location>
        <begin position="593"/>
        <end position="613"/>
    </location>
</feature>
<evidence type="ECO:0000256" key="2">
    <source>
        <dbReference type="ARBA" id="ARBA00022771"/>
    </source>
</evidence>
<evidence type="ECO:0000256" key="1">
    <source>
        <dbReference type="ARBA" id="ARBA00022723"/>
    </source>
</evidence>
<dbReference type="PANTHER" id="PTHR10782">
    <property type="entry name" value="ZINC FINGER MIZ DOMAIN-CONTAINING PROTEIN"/>
    <property type="match status" value="1"/>
</dbReference>
<accession>A0A0N1J5A9</accession>
<protein>
    <recommendedName>
        <fullName evidence="6">SP-RING-type domain-containing protein</fullName>
    </recommendedName>
</protein>
<evidence type="ECO:0000256" key="5">
    <source>
        <dbReference type="SAM" id="MobiDB-lite"/>
    </source>
</evidence>
<dbReference type="InterPro" id="IPR004181">
    <property type="entry name" value="Znf_MIZ"/>
</dbReference>
<feature type="compositionally biased region" description="Low complexity" evidence="5">
    <location>
        <begin position="41"/>
        <end position="58"/>
    </location>
</feature>
<feature type="region of interest" description="Disordered" evidence="5">
    <location>
        <begin position="154"/>
        <end position="202"/>
    </location>
</feature>
<keyword evidence="3" id="KW-0862">Zinc</keyword>
<evidence type="ECO:0000256" key="3">
    <source>
        <dbReference type="ARBA" id="ARBA00022833"/>
    </source>
</evidence>
<name>A0A0N1J5A9_LEPPY</name>
<dbReference type="Proteomes" id="UP000037923">
    <property type="component" value="Unassembled WGS sequence"/>
</dbReference>
<feature type="compositionally biased region" description="Low complexity" evidence="5">
    <location>
        <begin position="396"/>
        <end position="408"/>
    </location>
</feature>
<dbReference type="GO" id="GO:0000785">
    <property type="term" value="C:chromatin"/>
    <property type="evidence" value="ECO:0007669"/>
    <property type="project" value="TreeGrafter"/>
</dbReference>
<comment type="caution">
    <text evidence="7">The sequence shown here is derived from an EMBL/GenBank/DDBJ whole genome shotgun (WGS) entry which is preliminary data.</text>
</comment>
<dbReference type="Gene3D" id="3.30.40.10">
    <property type="entry name" value="Zinc/RING finger domain, C3HC4 (zinc finger)"/>
    <property type="match status" value="1"/>
</dbReference>
<dbReference type="PANTHER" id="PTHR10782:SF96">
    <property type="entry name" value="SP-RING-TYPE DOMAIN-CONTAINING PROTEIN"/>
    <property type="match status" value="1"/>
</dbReference>
<dbReference type="GeneID" id="26901679"/>
<feature type="compositionally biased region" description="Low complexity" evidence="5">
    <location>
        <begin position="166"/>
        <end position="188"/>
    </location>
</feature>
<feature type="domain" description="SP-RING-type" evidence="6">
    <location>
        <begin position="200"/>
        <end position="286"/>
    </location>
</feature>
<proteinExistence type="predicted"/>
<evidence type="ECO:0000256" key="4">
    <source>
        <dbReference type="PROSITE-ProRule" id="PRU00452"/>
    </source>
</evidence>
<organism evidence="7 8">
    <name type="scientific">Leptomonas pyrrhocoris</name>
    <name type="common">Firebug parasite</name>
    <dbReference type="NCBI Taxonomy" id="157538"/>
    <lineage>
        <taxon>Eukaryota</taxon>
        <taxon>Discoba</taxon>
        <taxon>Euglenozoa</taxon>
        <taxon>Kinetoplastea</taxon>
        <taxon>Metakinetoplastina</taxon>
        <taxon>Trypanosomatida</taxon>
        <taxon>Trypanosomatidae</taxon>
        <taxon>Leishmaniinae</taxon>
        <taxon>Leptomonas</taxon>
    </lineage>
</organism>
<dbReference type="GO" id="GO:0008270">
    <property type="term" value="F:zinc ion binding"/>
    <property type="evidence" value="ECO:0007669"/>
    <property type="project" value="UniProtKB-KW"/>
</dbReference>
<keyword evidence="8" id="KW-1185">Reference proteome</keyword>
<evidence type="ECO:0000259" key="6">
    <source>
        <dbReference type="PROSITE" id="PS51044"/>
    </source>
</evidence>
<evidence type="ECO:0000313" key="8">
    <source>
        <dbReference type="Proteomes" id="UP000037923"/>
    </source>
</evidence>
<dbReference type="GO" id="GO:0061665">
    <property type="term" value="F:SUMO ligase activity"/>
    <property type="evidence" value="ECO:0007669"/>
    <property type="project" value="TreeGrafter"/>
</dbReference>
<dbReference type="OrthoDB" id="27975at2759"/>
<gene>
    <name evidence="7" type="ORF">ABB37_01384</name>
</gene>
<feature type="region of interest" description="Disordered" evidence="5">
    <location>
        <begin position="586"/>
        <end position="634"/>
    </location>
</feature>
<dbReference type="RefSeq" id="XP_015663380.1">
    <property type="nucleotide sequence ID" value="XM_015797860.1"/>
</dbReference>
<dbReference type="VEuPathDB" id="TriTrypDB:LpyrH10_02_3580"/>